<sequence length="201" mass="21571">MIVQSLAFYLFAAITLASGVMVIASRNPVHSVLFLILAFFNSAGLFILMGAEFLAMILIVVYVGAVAVLFLFVVMMLDINFAELRSGFATYLPIGGFIGLILVAELLIVVGAWVIAPGAPQASVSPTPSGVTNTHALGQVLYTDYFYLFQTAGLILLVAMVGAIVLTLRRRDVRRQSISRQVSRRASETLEVKDVPTGSGV</sequence>
<dbReference type="PANTHER" id="PTHR33269">
    <property type="entry name" value="NADH-UBIQUINONE OXIDOREDUCTASE CHAIN 6"/>
    <property type="match status" value="1"/>
</dbReference>
<evidence type="ECO:0000313" key="4">
    <source>
        <dbReference type="Proteomes" id="UP000326202"/>
    </source>
</evidence>
<dbReference type="RefSeq" id="WP_151177414.1">
    <property type="nucleotide sequence ID" value="NZ_CP042906.1"/>
</dbReference>
<dbReference type="InterPro" id="IPR001457">
    <property type="entry name" value="NADH_UbQ/plastoQ_OxRdtase_su6"/>
</dbReference>
<keyword evidence="2" id="KW-1133">Transmembrane helix</keyword>
<evidence type="ECO:0000313" key="3">
    <source>
        <dbReference type="EMBL" id="QEX17133.1"/>
    </source>
</evidence>
<dbReference type="KEGG" id="htq:FRZ44_24290"/>
<comment type="function">
    <text evidence="2">NDH-1 shuttles electrons from NADH, via FMN and iron-sulfur (Fe-S) centers, to quinones in the respiratory chain. Couples the redox reaction to proton translocation (for every two electrons transferred, four hydrogen ions are translocated across the cytoplasmic membrane), and thus conserves the redox energy in a proton gradient.</text>
</comment>
<dbReference type="EC" id="7.1.1.-" evidence="2"/>
<feature type="transmembrane region" description="Helical" evidence="2">
    <location>
        <begin position="31"/>
        <end position="49"/>
    </location>
</feature>
<keyword evidence="2" id="KW-0812">Transmembrane</keyword>
<protein>
    <recommendedName>
        <fullName evidence="2">NADH-quinone oxidoreductase subunit J</fullName>
        <ecNumber evidence="2">7.1.1.-</ecNumber>
    </recommendedName>
</protein>
<name>A0A5J6MHY4_9PROT</name>
<dbReference type="GO" id="GO:0005886">
    <property type="term" value="C:plasma membrane"/>
    <property type="evidence" value="ECO:0007669"/>
    <property type="project" value="UniProtKB-SubCell"/>
</dbReference>
<evidence type="ECO:0000256" key="2">
    <source>
        <dbReference type="RuleBase" id="RU004429"/>
    </source>
</evidence>
<dbReference type="GO" id="GO:0008137">
    <property type="term" value="F:NADH dehydrogenase (ubiquinone) activity"/>
    <property type="evidence" value="ECO:0007669"/>
    <property type="project" value="UniProtKB-UniRule"/>
</dbReference>
<keyword evidence="3" id="KW-0830">Ubiquinone</keyword>
<comment type="similarity">
    <text evidence="1 2">Belongs to the complex I subunit 6 family.</text>
</comment>
<accession>A0A5J6MHY4</accession>
<feature type="transmembrane region" description="Helical" evidence="2">
    <location>
        <begin position="145"/>
        <end position="168"/>
    </location>
</feature>
<dbReference type="NCBIfam" id="NF005164">
    <property type="entry name" value="PRK06638.1-4"/>
    <property type="match status" value="1"/>
</dbReference>
<dbReference type="OrthoDB" id="9795409at2"/>
<gene>
    <name evidence="3" type="ORF">FRZ44_24290</name>
</gene>
<organism evidence="3 4">
    <name type="scientific">Hypericibacter terrae</name>
    <dbReference type="NCBI Taxonomy" id="2602015"/>
    <lineage>
        <taxon>Bacteria</taxon>
        <taxon>Pseudomonadati</taxon>
        <taxon>Pseudomonadota</taxon>
        <taxon>Alphaproteobacteria</taxon>
        <taxon>Rhodospirillales</taxon>
        <taxon>Dongiaceae</taxon>
        <taxon>Hypericibacter</taxon>
    </lineage>
</organism>
<dbReference type="GO" id="GO:0048038">
    <property type="term" value="F:quinone binding"/>
    <property type="evidence" value="ECO:0007669"/>
    <property type="project" value="UniProtKB-UniRule"/>
</dbReference>
<feature type="transmembrane region" description="Helical" evidence="2">
    <location>
        <begin position="89"/>
        <end position="116"/>
    </location>
</feature>
<dbReference type="PANTHER" id="PTHR33269:SF17">
    <property type="entry name" value="NADH-UBIQUINONE OXIDOREDUCTASE CHAIN 6"/>
    <property type="match status" value="1"/>
</dbReference>
<dbReference type="InterPro" id="IPR042106">
    <property type="entry name" value="Nuo/plastoQ_OxRdtase_6_NuoJ"/>
</dbReference>
<reference evidence="3 4" key="1">
    <citation type="submission" date="2019-08" db="EMBL/GenBank/DDBJ databases">
        <title>Hyperibacter terrae gen. nov., sp. nov. and Hyperibacter viscosus sp. nov., two new members in the family Rhodospirillaceae isolated from the rhizosphere of Hypericum perforatum.</title>
        <authorList>
            <person name="Noviana Z."/>
        </authorList>
    </citation>
    <scope>NUCLEOTIDE SEQUENCE [LARGE SCALE GENOMIC DNA]</scope>
    <source>
        <strain evidence="3 4">R5913</strain>
    </source>
</reference>
<dbReference type="EMBL" id="CP042906">
    <property type="protein sequence ID" value="QEX17133.1"/>
    <property type="molecule type" value="Genomic_DNA"/>
</dbReference>
<dbReference type="Pfam" id="PF00499">
    <property type="entry name" value="Oxidored_q3"/>
    <property type="match status" value="1"/>
</dbReference>
<dbReference type="Proteomes" id="UP000326202">
    <property type="component" value="Chromosome"/>
</dbReference>
<keyword evidence="4" id="KW-1185">Reference proteome</keyword>
<evidence type="ECO:0000256" key="1">
    <source>
        <dbReference type="ARBA" id="ARBA00005698"/>
    </source>
</evidence>
<comment type="catalytic activity">
    <reaction evidence="2">
        <text>a quinone + NADH + 5 H(+)(in) = a quinol + NAD(+) + 4 H(+)(out)</text>
        <dbReference type="Rhea" id="RHEA:57888"/>
        <dbReference type="ChEBI" id="CHEBI:15378"/>
        <dbReference type="ChEBI" id="CHEBI:24646"/>
        <dbReference type="ChEBI" id="CHEBI:57540"/>
        <dbReference type="ChEBI" id="CHEBI:57945"/>
        <dbReference type="ChEBI" id="CHEBI:132124"/>
    </reaction>
</comment>
<dbReference type="AlphaFoldDB" id="A0A5J6MHY4"/>
<feature type="transmembrane region" description="Helical" evidence="2">
    <location>
        <begin position="6"/>
        <end position="24"/>
    </location>
</feature>
<keyword evidence="2" id="KW-0874">Quinone</keyword>
<feature type="transmembrane region" description="Helical" evidence="2">
    <location>
        <begin position="55"/>
        <end position="77"/>
    </location>
</feature>
<dbReference type="Gene3D" id="1.20.120.1200">
    <property type="entry name" value="NADH-ubiquinone/plastoquinone oxidoreductase chain 6, subunit NuoJ"/>
    <property type="match status" value="1"/>
</dbReference>
<keyword evidence="2" id="KW-0472">Membrane</keyword>
<proteinExistence type="inferred from homology"/>
<keyword evidence="2" id="KW-1003">Cell membrane</keyword>
<comment type="subcellular location">
    <subcellularLocation>
        <location evidence="2">Cell membrane</location>
        <topology evidence="2">Multi-pass membrane protein</topology>
    </subcellularLocation>
</comment>
<keyword evidence="2" id="KW-0520">NAD</keyword>